<comment type="caution">
    <text evidence="7">The sequence shown here is derived from an EMBL/GenBank/DDBJ whole genome shotgun (WGS) entry which is preliminary data.</text>
</comment>
<keyword evidence="4" id="KW-0460">Magnesium</keyword>
<dbReference type="InterPro" id="IPR017850">
    <property type="entry name" value="Alkaline_phosphatase_core_sf"/>
</dbReference>
<organism evidence="7 8">
    <name type="scientific">Meganyctiphanes norvegica</name>
    <name type="common">Northern krill</name>
    <name type="synonym">Thysanopoda norvegica</name>
    <dbReference type="NCBI Taxonomy" id="48144"/>
    <lineage>
        <taxon>Eukaryota</taxon>
        <taxon>Metazoa</taxon>
        <taxon>Ecdysozoa</taxon>
        <taxon>Arthropoda</taxon>
        <taxon>Crustacea</taxon>
        <taxon>Multicrustacea</taxon>
        <taxon>Malacostraca</taxon>
        <taxon>Eumalacostraca</taxon>
        <taxon>Eucarida</taxon>
        <taxon>Euphausiacea</taxon>
        <taxon>Euphausiidae</taxon>
        <taxon>Meganyctiphanes</taxon>
    </lineage>
</organism>
<keyword evidence="6" id="KW-0732">Signal</keyword>
<dbReference type="GO" id="GO:0046872">
    <property type="term" value="F:metal ion binding"/>
    <property type="evidence" value="ECO:0007669"/>
    <property type="project" value="UniProtKB-KW"/>
</dbReference>
<evidence type="ECO:0000256" key="1">
    <source>
        <dbReference type="ARBA" id="ARBA00012647"/>
    </source>
</evidence>
<comment type="similarity">
    <text evidence="5">Belongs to the alkaline phosphatase family.</text>
</comment>
<feature type="binding site" evidence="4">
    <location>
        <position position="100"/>
    </location>
    <ligand>
        <name>Zn(2+)</name>
        <dbReference type="ChEBI" id="CHEBI:29105"/>
        <label>2</label>
    </ligand>
</feature>
<keyword evidence="4" id="KW-0862">Zinc</keyword>
<proteinExistence type="inferred from homology"/>
<dbReference type="PRINTS" id="PR00113">
    <property type="entry name" value="ALKPHPHTASE"/>
</dbReference>
<dbReference type="AlphaFoldDB" id="A0AAV2RJJ6"/>
<comment type="cofactor">
    <cofactor evidence="4">
        <name>Mg(2+)</name>
        <dbReference type="ChEBI" id="CHEBI:18420"/>
    </cofactor>
    <text evidence="4">Binds 1 Mg(2+) ion.</text>
</comment>
<evidence type="ECO:0000256" key="3">
    <source>
        <dbReference type="PIRSR" id="PIRSR601952-1"/>
    </source>
</evidence>
<evidence type="ECO:0000313" key="7">
    <source>
        <dbReference type="EMBL" id="CAL4124417.1"/>
    </source>
</evidence>
<sequence>MMVLSHARALVLLVALSVSNGDANAPPSTRTQFHSEHKVNGHLRAGEEEFHNNIGQKTQGPDLQEDAEFWRANAQAALQEQLKVDQQIRMAKNIIFFLGDGMSISTVTASRILKGQTSGEWERDSLSWEAFPYSALIKTYPTNSQVADSACSSTAYLCGVKGNLGTIGVDVNVNRENCSAMNNPEFQTPSIAKWYQVSG</sequence>
<dbReference type="PANTHER" id="PTHR11596">
    <property type="entry name" value="ALKALINE PHOSPHATASE"/>
    <property type="match status" value="1"/>
</dbReference>
<dbReference type="PANTHER" id="PTHR11596:SF5">
    <property type="entry name" value="ALKALINE PHOSPHATASE"/>
    <property type="match status" value="1"/>
</dbReference>
<dbReference type="Proteomes" id="UP001497623">
    <property type="component" value="Unassembled WGS sequence"/>
</dbReference>
<gene>
    <name evidence="7" type="ORF">MNOR_LOCUS24493</name>
</gene>
<evidence type="ECO:0000256" key="5">
    <source>
        <dbReference type="RuleBase" id="RU003946"/>
    </source>
</evidence>
<dbReference type="SUPFAM" id="SSF53649">
    <property type="entry name" value="Alkaline phosphatase-like"/>
    <property type="match status" value="1"/>
</dbReference>
<evidence type="ECO:0000256" key="2">
    <source>
        <dbReference type="ARBA" id="ARBA00022553"/>
    </source>
</evidence>
<feature type="binding site" evidence="4">
    <location>
        <position position="100"/>
    </location>
    <ligand>
        <name>Mg(2+)</name>
        <dbReference type="ChEBI" id="CHEBI:18420"/>
    </ligand>
</feature>
<evidence type="ECO:0000256" key="6">
    <source>
        <dbReference type="SAM" id="SignalP"/>
    </source>
</evidence>
<feature type="signal peptide" evidence="6">
    <location>
        <begin position="1"/>
        <end position="21"/>
    </location>
</feature>
<dbReference type="InterPro" id="IPR001952">
    <property type="entry name" value="Alkaline_phosphatase"/>
</dbReference>
<accession>A0AAV2RJJ6</accession>
<feature type="active site" description="Phosphoserine intermediate" evidence="3">
    <location>
        <position position="149"/>
    </location>
</feature>
<name>A0AAV2RJJ6_MEGNR</name>
<comment type="cofactor">
    <cofactor evidence="4">
        <name>Zn(2+)</name>
        <dbReference type="ChEBI" id="CHEBI:29105"/>
    </cofactor>
    <text evidence="4">Binds 2 Zn(2+) ions.</text>
</comment>
<dbReference type="EC" id="3.1.3.1" evidence="1"/>
<feature type="chain" id="PRO_5043405084" description="alkaline phosphatase" evidence="6">
    <location>
        <begin position="22"/>
        <end position="199"/>
    </location>
</feature>
<dbReference type="Gene3D" id="3.40.720.10">
    <property type="entry name" value="Alkaline Phosphatase, subunit A"/>
    <property type="match status" value="1"/>
</dbReference>
<evidence type="ECO:0000256" key="4">
    <source>
        <dbReference type="PIRSR" id="PIRSR601952-2"/>
    </source>
</evidence>
<evidence type="ECO:0000313" key="8">
    <source>
        <dbReference type="Proteomes" id="UP001497623"/>
    </source>
</evidence>
<keyword evidence="4" id="KW-0479">Metal-binding</keyword>
<dbReference type="Pfam" id="PF00245">
    <property type="entry name" value="Alk_phosphatase"/>
    <property type="match status" value="1"/>
</dbReference>
<keyword evidence="8" id="KW-1185">Reference proteome</keyword>
<protein>
    <recommendedName>
        <fullName evidence="1">alkaline phosphatase</fullName>
        <ecNumber evidence="1">3.1.3.1</ecNumber>
    </recommendedName>
</protein>
<feature type="non-terminal residue" evidence="7">
    <location>
        <position position="199"/>
    </location>
</feature>
<dbReference type="GO" id="GO:0004035">
    <property type="term" value="F:alkaline phosphatase activity"/>
    <property type="evidence" value="ECO:0007669"/>
    <property type="project" value="UniProtKB-EC"/>
</dbReference>
<keyword evidence="2" id="KW-0597">Phosphoprotein</keyword>
<reference evidence="7 8" key="1">
    <citation type="submission" date="2024-05" db="EMBL/GenBank/DDBJ databases">
        <authorList>
            <person name="Wallberg A."/>
        </authorList>
    </citation>
    <scope>NUCLEOTIDE SEQUENCE [LARGE SCALE GENOMIC DNA]</scope>
</reference>
<dbReference type="EMBL" id="CAXKWB010022532">
    <property type="protein sequence ID" value="CAL4124417.1"/>
    <property type="molecule type" value="Genomic_DNA"/>
</dbReference>